<dbReference type="SUPFAM" id="SSF54782">
    <property type="entry name" value="Porphobilinogen deaminase (hydroxymethylbilane synthase), C-terminal domain"/>
    <property type="match status" value="1"/>
</dbReference>
<dbReference type="Proteomes" id="UP000616143">
    <property type="component" value="Unassembled WGS sequence"/>
</dbReference>
<dbReference type="PANTHER" id="PTHR11557:SF0">
    <property type="entry name" value="PORPHOBILINOGEN DEAMINASE"/>
    <property type="match status" value="1"/>
</dbReference>
<dbReference type="SUPFAM" id="SSF53850">
    <property type="entry name" value="Periplasmic binding protein-like II"/>
    <property type="match status" value="1"/>
</dbReference>
<dbReference type="KEGG" id="sacd:HS1genome_0900"/>
<reference evidence="8" key="1">
    <citation type="journal article" date="2014" name="Int. J. Syst. Evol. Microbiol.">
        <title>Complete genome sequence of Corynebacterium casei LMG S-19264T (=DSM 44701T), isolated from a smear-ripened cheese.</title>
        <authorList>
            <consortium name="US DOE Joint Genome Institute (JGI-PGF)"/>
            <person name="Walter F."/>
            <person name="Albersmeier A."/>
            <person name="Kalinowski J."/>
            <person name="Ruckert C."/>
        </authorList>
    </citation>
    <scope>NUCLEOTIDE SEQUENCE</scope>
    <source>
        <strain evidence="8">JCM 31740</strain>
    </source>
</reference>
<evidence type="ECO:0000256" key="4">
    <source>
        <dbReference type="NCBIfam" id="TIGR00212"/>
    </source>
</evidence>
<reference evidence="7" key="3">
    <citation type="journal article" date="2019" name="BMC Res. Notes">
        <title>Complete genome sequence of the Sulfodiicoccus acidiphilus strain HS-1T, the first crenarchaeon that lacks polB3, isolated from an acidic hot spring in Ohwaku-dani, Hakone, Japan.</title>
        <authorList>
            <person name="Sakai H.D."/>
            <person name="Kurosawa N."/>
        </authorList>
    </citation>
    <scope>NUCLEOTIDE SEQUENCE</scope>
    <source>
        <strain evidence="7">HS-1</strain>
    </source>
</reference>
<dbReference type="Proteomes" id="UP000276741">
    <property type="component" value="Chromosome"/>
</dbReference>
<evidence type="ECO:0000256" key="1">
    <source>
        <dbReference type="ARBA" id="ARBA00005638"/>
    </source>
</evidence>
<proteinExistence type="inferred from homology"/>
<reference evidence="8" key="4">
    <citation type="submission" date="2020-09" db="EMBL/GenBank/DDBJ databases">
        <authorList>
            <person name="Sun Q."/>
            <person name="Ohkuma M."/>
        </authorList>
    </citation>
    <scope>NUCLEOTIDE SEQUENCE</scope>
    <source>
        <strain evidence="8">JCM 31740</strain>
    </source>
</reference>
<evidence type="ECO:0000259" key="6">
    <source>
        <dbReference type="Pfam" id="PF03900"/>
    </source>
</evidence>
<name>A0A348B2V9_9CREN</name>
<keyword evidence="9" id="KW-1185">Reference proteome</keyword>
<dbReference type="NCBIfam" id="TIGR00212">
    <property type="entry name" value="hemC"/>
    <property type="match status" value="1"/>
</dbReference>
<dbReference type="InterPro" id="IPR000860">
    <property type="entry name" value="HemC"/>
</dbReference>
<keyword evidence="2" id="KW-0808">Transferase</keyword>
<keyword evidence="3" id="KW-0627">Porphyrin biosynthesis</keyword>
<comment type="similarity">
    <text evidence="1">Belongs to the HMBS family.</text>
</comment>
<sequence length="293" mass="32131">MVRLAARSSILSRIQVEKVSEALRSLGLDVEFVPVKSRADLAPDTPLRSLGRGAFEAEVNSAVIRGEADLAVHSMKDLPTEIDPRLTVLGVLKRDTPFDVFVSPRSLRDVEGGFRVGTGSERRANFVRFLRPDLRVVPIRGNVDTRLRKYREGEVDSLILAEASLARLGEHVNYFVIDPTELAPEANQGAIAVVGRSNWSGAEEIKTVLDDESWTEVKAEREVLRIVGGGCSFPVGVLFRVEGNSLWGVATYITPYLKVSVQGTFRADPTYAGRELGRKLLEAMRSEGALAEA</sequence>
<dbReference type="Gene3D" id="3.40.190.10">
    <property type="entry name" value="Periplasmic binding protein-like II"/>
    <property type="match status" value="2"/>
</dbReference>
<dbReference type="Pfam" id="PF01379">
    <property type="entry name" value="Porphobil_deam"/>
    <property type="match status" value="1"/>
</dbReference>
<reference evidence="9" key="2">
    <citation type="submission" date="2018-04" db="EMBL/GenBank/DDBJ databases">
        <title>Complete genome sequence of Sulfodiicoccus acidiphilus strain HS-1.</title>
        <authorList>
            <person name="Sakai H.D."/>
            <person name="Kurosawa N."/>
        </authorList>
    </citation>
    <scope>NUCLEOTIDE SEQUENCE [LARGE SCALE GENOMIC DNA]</scope>
    <source>
        <strain evidence="9">HS-1</strain>
    </source>
</reference>
<dbReference type="Pfam" id="PF03900">
    <property type="entry name" value="Porphobil_deamC"/>
    <property type="match status" value="1"/>
</dbReference>
<dbReference type="Gene3D" id="3.30.160.40">
    <property type="entry name" value="Porphobilinogen deaminase, C-terminal domain"/>
    <property type="match status" value="1"/>
</dbReference>
<evidence type="ECO:0000313" key="9">
    <source>
        <dbReference type="Proteomes" id="UP000276741"/>
    </source>
</evidence>
<dbReference type="EMBL" id="BMQS01000007">
    <property type="protein sequence ID" value="GGT94016.1"/>
    <property type="molecule type" value="Genomic_DNA"/>
</dbReference>
<dbReference type="GeneID" id="38666407"/>
<dbReference type="EMBL" id="AP018553">
    <property type="protein sequence ID" value="BBD72511.1"/>
    <property type="molecule type" value="Genomic_DNA"/>
</dbReference>
<dbReference type="PANTHER" id="PTHR11557">
    <property type="entry name" value="PORPHOBILINOGEN DEAMINASE"/>
    <property type="match status" value="1"/>
</dbReference>
<feature type="domain" description="Porphobilinogen deaminase C-terminal" evidence="6">
    <location>
        <begin position="214"/>
        <end position="284"/>
    </location>
</feature>
<dbReference type="PRINTS" id="PR00151">
    <property type="entry name" value="PORPHBDMNASE"/>
</dbReference>
<evidence type="ECO:0000256" key="2">
    <source>
        <dbReference type="ARBA" id="ARBA00022679"/>
    </source>
</evidence>
<evidence type="ECO:0000256" key="3">
    <source>
        <dbReference type="ARBA" id="ARBA00023244"/>
    </source>
</evidence>
<dbReference type="OrthoDB" id="8042at2157"/>
<dbReference type="GO" id="GO:0005737">
    <property type="term" value="C:cytoplasm"/>
    <property type="evidence" value="ECO:0007669"/>
    <property type="project" value="UniProtKB-UniRule"/>
</dbReference>
<dbReference type="GO" id="GO:0006783">
    <property type="term" value="P:heme biosynthetic process"/>
    <property type="evidence" value="ECO:0007669"/>
    <property type="project" value="TreeGrafter"/>
</dbReference>
<dbReference type="InterPro" id="IPR022417">
    <property type="entry name" value="Porphobilin_deaminase_N"/>
</dbReference>
<organism evidence="7 9">
    <name type="scientific">Sulfodiicoccus acidiphilus</name>
    <dbReference type="NCBI Taxonomy" id="1670455"/>
    <lineage>
        <taxon>Archaea</taxon>
        <taxon>Thermoproteota</taxon>
        <taxon>Thermoprotei</taxon>
        <taxon>Sulfolobales</taxon>
        <taxon>Sulfolobaceae</taxon>
        <taxon>Sulfodiicoccus</taxon>
    </lineage>
</organism>
<dbReference type="InterPro" id="IPR036803">
    <property type="entry name" value="Porphobilinogen_deaminase_C_sf"/>
</dbReference>
<accession>A0A348B2V9</accession>
<dbReference type="GO" id="GO:0004418">
    <property type="term" value="F:hydroxymethylbilane synthase activity"/>
    <property type="evidence" value="ECO:0007669"/>
    <property type="project" value="UniProtKB-UniRule"/>
</dbReference>
<dbReference type="InterPro" id="IPR022418">
    <property type="entry name" value="Porphobilinogen_deaminase_C"/>
</dbReference>
<protein>
    <recommendedName>
        <fullName evidence="4">Hydroxymethylbilane synthase</fullName>
        <ecNumber evidence="4">2.5.1.61</ecNumber>
    </recommendedName>
</protein>
<evidence type="ECO:0000313" key="8">
    <source>
        <dbReference type="EMBL" id="GGT94016.1"/>
    </source>
</evidence>
<gene>
    <name evidence="8" type="ORF">GCM10007116_09690</name>
    <name evidence="7" type="ORF">HS1genome_0900</name>
</gene>
<dbReference type="PIRSF" id="PIRSF001438">
    <property type="entry name" value="4pyrrol_synth_OHMeBilane_synth"/>
    <property type="match status" value="1"/>
</dbReference>
<feature type="domain" description="Porphobilinogen deaminase N-terminal" evidence="5">
    <location>
        <begin position="2"/>
        <end position="198"/>
    </location>
</feature>
<dbReference type="EC" id="2.5.1.61" evidence="4"/>
<evidence type="ECO:0000313" key="7">
    <source>
        <dbReference type="EMBL" id="BBD72511.1"/>
    </source>
</evidence>
<dbReference type="RefSeq" id="WP_126449807.1">
    <property type="nucleotide sequence ID" value="NZ_AP018553.1"/>
</dbReference>
<dbReference type="AlphaFoldDB" id="A0A348B2V9"/>
<evidence type="ECO:0000259" key="5">
    <source>
        <dbReference type="Pfam" id="PF01379"/>
    </source>
</evidence>